<evidence type="ECO:0000313" key="3">
    <source>
        <dbReference type="Proteomes" id="UP000247973"/>
    </source>
</evidence>
<evidence type="ECO:0000259" key="1">
    <source>
        <dbReference type="Pfam" id="PF03070"/>
    </source>
</evidence>
<dbReference type="InterPro" id="IPR050967">
    <property type="entry name" value="Thiamine_Salvage_TenA"/>
</dbReference>
<dbReference type="InterPro" id="IPR016084">
    <property type="entry name" value="Haem_Oase-like_multi-hlx"/>
</dbReference>
<keyword evidence="3" id="KW-1185">Reference proteome</keyword>
<feature type="domain" description="Thiaminase-2/PQQC" evidence="1">
    <location>
        <begin position="8"/>
        <end position="211"/>
    </location>
</feature>
<dbReference type="EMBL" id="QICL01000037">
    <property type="protein sequence ID" value="PXV59373.1"/>
    <property type="molecule type" value="Genomic_DNA"/>
</dbReference>
<evidence type="ECO:0000313" key="2">
    <source>
        <dbReference type="EMBL" id="PXV59373.1"/>
    </source>
</evidence>
<dbReference type="OrthoDB" id="34166at2"/>
<dbReference type="PANTHER" id="PTHR43198">
    <property type="entry name" value="BIFUNCTIONAL TH2 PROTEIN"/>
    <property type="match status" value="1"/>
</dbReference>
<dbReference type="Gene3D" id="1.20.910.10">
    <property type="entry name" value="Heme oxygenase-like"/>
    <property type="match status" value="1"/>
</dbReference>
<dbReference type="Pfam" id="PF03070">
    <property type="entry name" value="TENA_THI-4"/>
    <property type="match status" value="1"/>
</dbReference>
<dbReference type="AlphaFoldDB" id="A0A2V3PL84"/>
<organism evidence="2 3">
    <name type="scientific">Dysgonomonas alginatilytica</name>
    <dbReference type="NCBI Taxonomy" id="1605892"/>
    <lineage>
        <taxon>Bacteria</taxon>
        <taxon>Pseudomonadati</taxon>
        <taxon>Bacteroidota</taxon>
        <taxon>Bacteroidia</taxon>
        <taxon>Bacteroidales</taxon>
        <taxon>Dysgonomonadaceae</taxon>
        <taxon>Dysgonomonas</taxon>
    </lineage>
</organism>
<accession>A0A2V3PL84</accession>
<comment type="caution">
    <text evidence="2">The sequence shown here is derived from an EMBL/GenBank/DDBJ whole genome shotgun (WGS) entry which is preliminary data.</text>
</comment>
<dbReference type="RefSeq" id="WP_110312378.1">
    <property type="nucleotide sequence ID" value="NZ_QICL01000037.1"/>
</dbReference>
<dbReference type="PANTHER" id="PTHR43198:SF2">
    <property type="entry name" value="SI:CH1073-67J19.1-RELATED"/>
    <property type="match status" value="1"/>
</dbReference>
<dbReference type="CDD" id="cd19365">
    <property type="entry name" value="TenA_C-like"/>
    <property type="match status" value="1"/>
</dbReference>
<protein>
    <submittedName>
        <fullName evidence="2">Thiaminase/transcriptional activator TenA</fullName>
    </submittedName>
</protein>
<dbReference type="GO" id="GO:0005829">
    <property type="term" value="C:cytosol"/>
    <property type="evidence" value="ECO:0007669"/>
    <property type="project" value="TreeGrafter"/>
</dbReference>
<proteinExistence type="predicted"/>
<gene>
    <name evidence="2" type="ORF">CLV62_13740</name>
</gene>
<sequence length="217" mass="24820">MKWSEEAWKAIEPVYKKIQELPFIKELMNGTLDNKKFIFYIQQDAIYLADYGKVLTAIASKLSNPKHIEAFIHFAGESVAVEKILHESFVHELDKKEKIEASPSCLLYTSFLMKQLANAPVEVALAAVLPCFRIYKEVGDYILVNQTKGENPYQSWINTYGGDDFAESVKTAISICNEVADACTSAQRKAMTEAFVMCSKLEWMFWDSAYKQEQWEI</sequence>
<name>A0A2V3PL84_9BACT</name>
<dbReference type="SUPFAM" id="SSF48613">
    <property type="entry name" value="Heme oxygenase-like"/>
    <property type="match status" value="1"/>
</dbReference>
<dbReference type="InterPro" id="IPR004305">
    <property type="entry name" value="Thiaminase-2/PQQC"/>
</dbReference>
<reference evidence="2 3" key="1">
    <citation type="submission" date="2018-03" db="EMBL/GenBank/DDBJ databases">
        <title>Genomic Encyclopedia of Archaeal and Bacterial Type Strains, Phase II (KMG-II): from individual species to whole genera.</title>
        <authorList>
            <person name="Goeker M."/>
        </authorList>
    </citation>
    <scope>NUCLEOTIDE SEQUENCE [LARGE SCALE GENOMIC DNA]</scope>
    <source>
        <strain evidence="2 3">DSM 100214</strain>
    </source>
</reference>
<dbReference type="Proteomes" id="UP000247973">
    <property type="component" value="Unassembled WGS sequence"/>
</dbReference>